<comment type="caution">
    <text evidence="1">The sequence shown here is derived from an EMBL/GenBank/DDBJ whole genome shotgun (WGS) entry which is preliminary data.</text>
</comment>
<dbReference type="EMBL" id="QNRO01000001">
    <property type="protein sequence ID" value="RBP33950.1"/>
    <property type="molecule type" value="Genomic_DNA"/>
</dbReference>
<protein>
    <submittedName>
        <fullName evidence="1">Uncharacterized protein</fullName>
    </submittedName>
</protein>
<gene>
    <name evidence="1" type="ORF">DET50_101293</name>
</gene>
<proteinExistence type="predicted"/>
<sequence>MLSRAAGEKVYMRVSADSRVISVRTDESEPFIERYMLQNSGELVEIAPNK</sequence>
<evidence type="ECO:0000313" key="2">
    <source>
        <dbReference type="Proteomes" id="UP000252995"/>
    </source>
</evidence>
<evidence type="ECO:0000313" key="1">
    <source>
        <dbReference type="EMBL" id="RBP33950.1"/>
    </source>
</evidence>
<accession>A0A366GZD2</accession>
<dbReference type="Proteomes" id="UP000252995">
    <property type="component" value="Unassembled WGS sequence"/>
</dbReference>
<name>A0A366GZD2_9GAMM</name>
<reference evidence="1 2" key="1">
    <citation type="submission" date="2018-06" db="EMBL/GenBank/DDBJ databases">
        <title>Freshwater and sediment microbial communities from various areas in North America, analyzing microbe dynamics in response to fracking.</title>
        <authorList>
            <person name="Lamendella R."/>
        </authorList>
    </citation>
    <scope>NUCLEOTIDE SEQUENCE [LARGE SCALE GENOMIC DNA]</scope>
    <source>
        <strain evidence="1 2">114J</strain>
    </source>
</reference>
<dbReference type="AlphaFoldDB" id="A0A366GZD2"/>
<organism evidence="1 2">
    <name type="scientific">Marinobacter pelagius</name>
    <dbReference type="NCBI Taxonomy" id="379482"/>
    <lineage>
        <taxon>Bacteria</taxon>
        <taxon>Pseudomonadati</taxon>
        <taxon>Pseudomonadota</taxon>
        <taxon>Gammaproteobacteria</taxon>
        <taxon>Pseudomonadales</taxon>
        <taxon>Marinobacteraceae</taxon>
        <taxon>Marinobacter</taxon>
    </lineage>
</organism>